<organism evidence="2 3">
    <name type="scientific">Fusarium denticulatum</name>
    <dbReference type="NCBI Taxonomy" id="48507"/>
    <lineage>
        <taxon>Eukaryota</taxon>
        <taxon>Fungi</taxon>
        <taxon>Dikarya</taxon>
        <taxon>Ascomycota</taxon>
        <taxon>Pezizomycotina</taxon>
        <taxon>Sordariomycetes</taxon>
        <taxon>Hypocreomycetidae</taxon>
        <taxon>Hypocreales</taxon>
        <taxon>Nectriaceae</taxon>
        <taxon>Fusarium</taxon>
        <taxon>Fusarium fujikuroi species complex</taxon>
    </lineage>
</organism>
<protein>
    <submittedName>
        <fullName evidence="2">Uncharacterized protein</fullName>
    </submittedName>
</protein>
<dbReference type="AlphaFoldDB" id="A0A8H5X736"/>
<accession>A0A8H5X736</accession>
<dbReference type="Proteomes" id="UP000562682">
    <property type="component" value="Unassembled WGS sequence"/>
</dbReference>
<comment type="caution">
    <text evidence="2">The sequence shown here is derived from an EMBL/GenBank/DDBJ whole genome shotgun (WGS) entry which is preliminary data.</text>
</comment>
<evidence type="ECO:0000313" key="3">
    <source>
        <dbReference type="Proteomes" id="UP000562682"/>
    </source>
</evidence>
<dbReference type="EMBL" id="JAAOAK010000172">
    <property type="protein sequence ID" value="KAF5684890.1"/>
    <property type="molecule type" value="Genomic_DNA"/>
</dbReference>
<feature type="non-terminal residue" evidence="2">
    <location>
        <position position="53"/>
    </location>
</feature>
<evidence type="ECO:0000256" key="1">
    <source>
        <dbReference type="SAM" id="MobiDB-lite"/>
    </source>
</evidence>
<keyword evidence="3" id="KW-1185">Reference proteome</keyword>
<proteinExistence type="predicted"/>
<name>A0A8H5X736_9HYPO</name>
<evidence type="ECO:0000313" key="2">
    <source>
        <dbReference type="EMBL" id="KAF5684890.1"/>
    </source>
</evidence>
<feature type="region of interest" description="Disordered" evidence="1">
    <location>
        <begin position="31"/>
        <end position="53"/>
    </location>
</feature>
<sequence length="53" mass="6360">MSTQHNYLEEDDDFSEFYNNPLYKRVSDLTDHERKYACPPPPLPRPHRDNGPR</sequence>
<gene>
    <name evidence="2" type="ORF">FDENT_6461</name>
</gene>
<reference evidence="2 3" key="1">
    <citation type="submission" date="2020-05" db="EMBL/GenBank/DDBJ databases">
        <title>Identification and distribution of gene clusters putatively required for synthesis of sphingolipid metabolism inhibitors in phylogenetically diverse species of the filamentous fungus Fusarium.</title>
        <authorList>
            <person name="Kim H.-S."/>
            <person name="Busman M."/>
            <person name="Brown D.W."/>
            <person name="Divon H."/>
            <person name="Uhlig S."/>
            <person name="Proctor R.H."/>
        </authorList>
    </citation>
    <scope>NUCLEOTIDE SEQUENCE [LARGE SCALE GENOMIC DNA]</scope>
    <source>
        <strain evidence="2 3">NRRL 25311</strain>
    </source>
</reference>